<organism evidence="2">
    <name type="scientific">Quercus suber</name>
    <name type="common">Cork oak</name>
    <dbReference type="NCBI Taxonomy" id="58331"/>
    <lineage>
        <taxon>Eukaryota</taxon>
        <taxon>Viridiplantae</taxon>
        <taxon>Streptophyta</taxon>
        <taxon>Embryophyta</taxon>
        <taxon>Tracheophyta</taxon>
        <taxon>Spermatophyta</taxon>
        <taxon>Magnoliopsida</taxon>
        <taxon>eudicotyledons</taxon>
        <taxon>Gunneridae</taxon>
        <taxon>Pentapetalae</taxon>
        <taxon>rosids</taxon>
        <taxon>fabids</taxon>
        <taxon>Fagales</taxon>
        <taxon>Fagaceae</taxon>
        <taxon>Quercus</taxon>
    </lineage>
</organism>
<reference evidence="2" key="2">
    <citation type="journal article" date="2018" name="Sci. Data">
        <title>The draft genome sequence of cork oak.</title>
        <authorList>
            <person name="Ramos A.M."/>
            <person name="Usie A."/>
            <person name="Barbosa P."/>
            <person name="Barros P.M."/>
            <person name="Capote T."/>
            <person name="Chaves I."/>
            <person name="Simoes F."/>
            <person name="Abreu I."/>
            <person name="Carrasquinho I."/>
            <person name="Faro C."/>
            <person name="Guimaraes J.B."/>
            <person name="Mendonca D."/>
            <person name="Nobrega F."/>
            <person name="Rodrigues L."/>
            <person name="Saibo N.J.M."/>
            <person name="Varela M.C."/>
            <person name="Egas C."/>
            <person name="Matos J."/>
            <person name="Miguel C.M."/>
            <person name="Oliveira M.M."/>
            <person name="Ricardo C.P."/>
            <person name="Goncalves S."/>
        </authorList>
    </citation>
    <scope>NUCLEOTIDE SEQUENCE [LARGE SCALE GENOMIC DNA]</scope>
    <source>
        <strain evidence="2">HL8</strain>
    </source>
</reference>
<accession>A0AAW0M9J0</accession>
<gene>
    <name evidence="2" type="ORF">CFP56_042116</name>
</gene>
<dbReference type="InterPro" id="IPR008808">
    <property type="entry name" value="Powdery_mildew-R_dom"/>
</dbReference>
<dbReference type="Pfam" id="PF05659">
    <property type="entry name" value="RPW8"/>
    <property type="match status" value="1"/>
</dbReference>
<protein>
    <recommendedName>
        <fullName evidence="1">RPW8 domain-containing protein</fullName>
    </recommendedName>
</protein>
<proteinExistence type="predicted"/>
<evidence type="ECO:0000259" key="1">
    <source>
        <dbReference type="Pfam" id="PF05659"/>
    </source>
</evidence>
<dbReference type="AlphaFoldDB" id="A0AAW0M9J0"/>
<comment type="caution">
    <text evidence="2">The sequence shown here is derived from an EMBL/GenBank/DDBJ whole genome shotgun (WGS) entry which is preliminary data.</text>
</comment>
<dbReference type="EMBL" id="PKMF04000008">
    <property type="protein sequence ID" value="KAK7860109.1"/>
    <property type="molecule type" value="Genomic_DNA"/>
</dbReference>
<name>A0AAW0M9J0_QUESU</name>
<reference evidence="2" key="3">
    <citation type="submission" date="2023-07" db="EMBL/GenBank/DDBJ databases">
        <title>An improved reference 1 genome and first organelle genomes of Quercus suber.</title>
        <authorList>
            <consortium name="Genosuber Consortium"/>
            <person name="Usie A."/>
            <person name="Serra O."/>
            <person name="Barros P."/>
        </authorList>
    </citation>
    <scope>NUCLEOTIDE SEQUENCE</scope>
    <source>
        <strain evidence="2">HL8</strain>
        <tissue evidence="2">Leaves</tissue>
    </source>
</reference>
<evidence type="ECO:0000313" key="2">
    <source>
        <dbReference type="EMBL" id="KAK7860109.1"/>
    </source>
</evidence>
<reference evidence="2" key="1">
    <citation type="submission" date="2017-12" db="EMBL/GenBank/DDBJ databases">
        <authorList>
            <person name="Barbosa P."/>
            <person name="Usie A."/>
            <person name="Ramos A.M."/>
        </authorList>
    </citation>
    <scope>NUCLEOTIDE SEQUENCE</scope>
    <source>
        <strain evidence="2">HL8</strain>
        <tissue evidence="2">Leaves</tissue>
    </source>
</reference>
<sequence length="109" mass="12363">MERVRLRVEPPWSGGIDVQRRSLVRAALGAAFGEVFAVLRETVKDVVRKVHMFKLILKRLESTLNHLTPMEWVDHFGKGTKTEAPVNSSLNYNSPKGLALHKSTPLHFF</sequence>
<feature type="domain" description="RPW8" evidence="1">
    <location>
        <begin position="29"/>
        <end position="83"/>
    </location>
</feature>